<dbReference type="InterPro" id="IPR015943">
    <property type="entry name" value="WD40/YVTN_repeat-like_dom_sf"/>
</dbReference>
<evidence type="ECO:0008006" key="3">
    <source>
        <dbReference type="Google" id="ProtNLM"/>
    </source>
</evidence>
<dbReference type="PROSITE" id="PS00678">
    <property type="entry name" value="WD_REPEATS_1"/>
    <property type="match status" value="1"/>
</dbReference>
<sequence length="196" mass="20497">MWDLAGGKCRGVLAVGADALPDVAVSPDGRWAATLNNDDRVFVWDLGDDPVLGVEEFRILANDYDHEEPIQLGRQVADSHPGDITAVSFDAQGLLYTVGNAAISWDPATGARVAQLPSSGERIDALALHPSLPVAAIAESDTMRLCRTDGTELTSWAGASEDGELTADLAFASDGRLISLDLAGTLRAWPAGAGVS</sequence>
<evidence type="ECO:0000313" key="2">
    <source>
        <dbReference type="Proteomes" id="UP001500064"/>
    </source>
</evidence>
<evidence type="ECO:0000313" key="1">
    <source>
        <dbReference type="EMBL" id="GAA1675542.1"/>
    </source>
</evidence>
<comment type="caution">
    <text evidence="1">The sequence shown here is derived from an EMBL/GenBank/DDBJ whole genome shotgun (WGS) entry which is preliminary data.</text>
</comment>
<keyword evidence="2" id="KW-1185">Reference proteome</keyword>
<dbReference type="Gene3D" id="2.130.10.10">
    <property type="entry name" value="YVTN repeat-like/Quinoprotein amine dehydrogenase"/>
    <property type="match status" value="2"/>
</dbReference>
<organism evidence="1 2">
    <name type="scientific">Nonomuraea maheshkhaliensis</name>
    <dbReference type="NCBI Taxonomy" id="419590"/>
    <lineage>
        <taxon>Bacteria</taxon>
        <taxon>Bacillati</taxon>
        <taxon>Actinomycetota</taxon>
        <taxon>Actinomycetes</taxon>
        <taxon>Streptosporangiales</taxon>
        <taxon>Streptosporangiaceae</taxon>
        <taxon>Nonomuraea</taxon>
    </lineage>
</organism>
<dbReference type="SUPFAM" id="SSF50969">
    <property type="entry name" value="YVTN repeat-like/Quinoprotein amine dehydrogenase"/>
    <property type="match status" value="1"/>
</dbReference>
<gene>
    <name evidence="1" type="ORF">GCM10009733_085750</name>
</gene>
<protein>
    <recommendedName>
        <fullName evidence="3">WD40 repeat domain-containing protein</fullName>
    </recommendedName>
</protein>
<name>A0ABP4SPR2_9ACTN</name>
<accession>A0ABP4SPR2</accession>
<dbReference type="InterPro" id="IPR019775">
    <property type="entry name" value="WD40_repeat_CS"/>
</dbReference>
<dbReference type="Proteomes" id="UP001500064">
    <property type="component" value="Unassembled WGS sequence"/>
</dbReference>
<dbReference type="InterPro" id="IPR011044">
    <property type="entry name" value="Quino_amine_DH_bsu"/>
</dbReference>
<dbReference type="EMBL" id="BAAAMU010000103">
    <property type="protein sequence ID" value="GAA1675542.1"/>
    <property type="molecule type" value="Genomic_DNA"/>
</dbReference>
<proteinExistence type="predicted"/>
<reference evidence="2" key="1">
    <citation type="journal article" date="2019" name="Int. J. Syst. Evol. Microbiol.">
        <title>The Global Catalogue of Microorganisms (GCM) 10K type strain sequencing project: providing services to taxonomists for standard genome sequencing and annotation.</title>
        <authorList>
            <consortium name="The Broad Institute Genomics Platform"/>
            <consortium name="The Broad Institute Genome Sequencing Center for Infectious Disease"/>
            <person name="Wu L."/>
            <person name="Ma J."/>
        </authorList>
    </citation>
    <scope>NUCLEOTIDE SEQUENCE [LARGE SCALE GENOMIC DNA]</scope>
    <source>
        <strain evidence="2">JCM 13929</strain>
    </source>
</reference>